<dbReference type="AlphaFoldDB" id="A0A9D4FXT2"/>
<dbReference type="EMBL" id="JAIWYP010000006">
    <property type="protein sequence ID" value="KAH3806457.1"/>
    <property type="molecule type" value="Genomic_DNA"/>
</dbReference>
<protein>
    <submittedName>
        <fullName evidence="1">Uncharacterized protein</fullName>
    </submittedName>
</protein>
<dbReference type="Proteomes" id="UP000828390">
    <property type="component" value="Unassembled WGS sequence"/>
</dbReference>
<gene>
    <name evidence="1" type="ORF">DPMN_134778</name>
</gene>
<reference evidence="1" key="1">
    <citation type="journal article" date="2019" name="bioRxiv">
        <title>The Genome of the Zebra Mussel, Dreissena polymorpha: A Resource for Invasive Species Research.</title>
        <authorList>
            <person name="McCartney M.A."/>
            <person name="Auch B."/>
            <person name="Kono T."/>
            <person name="Mallez S."/>
            <person name="Zhang Y."/>
            <person name="Obille A."/>
            <person name="Becker A."/>
            <person name="Abrahante J.E."/>
            <person name="Garbe J."/>
            <person name="Badalamenti J.P."/>
            <person name="Herman A."/>
            <person name="Mangelson H."/>
            <person name="Liachko I."/>
            <person name="Sullivan S."/>
            <person name="Sone E.D."/>
            <person name="Koren S."/>
            <person name="Silverstein K.A.T."/>
            <person name="Beckman K.B."/>
            <person name="Gohl D.M."/>
        </authorList>
    </citation>
    <scope>NUCLEOTIDE SEQUENCE</scope>
    <source>
        <strain evidence="1">Duluth1</strain>
        <tissue evidence="1">Whole animal</tissue>
    </source>
</reference>
<evidence type="ECO:0000313" key="1">
    <source>
        <dbReference type="EMBL" id="KAH3806457.1"/>
    </source>
</evidence>
<name>A0A9D4FXT2_DREPO</name>
<reference evidence="1" key="2">
    <citation type="submission" date="2020-11" db="EMBL/GenBank/DDBJ databases">
        <authorList>
            <person name="McCartney M.A."/>
            <person name="Auch B."/>
            <person name="Kono T."/>
            <person name="Mallez S."/>
            <person name="Becker A."/>
            <person name="Gohl D.M."/>
            <person name="Silverstein K.A.T."/>
            <person name="Koren S."/>
            <person name="Bechman K.B."/>
            <person name="Herman A."/>
            <person name="Abrahante J.E."/>
            <person name="Garbe J."/>
        </authorList>
    </citation>
    <scope>NUCLEOTIDE SEQUENCE</scope>
    <source>
        <strain evidence="1">Duluth1</strain>
        <tissue evidence="1">Whole animal</tissue>
    </source>
</reference>
<comment type="caution">
    <text evidence="1">The sequence shown here is derived from an EMBL/GenBank/DDBJ whole genome shotgun (WGS) entry which is preliminary data.</text>
</comment>
<evidence type="ECO:0000313" key="2">
    <source>
        <dbReference type="Proteomes" id="UP000828390"/>
    </source>
</evidence>
<organism evidence="1 2">
    <name type="scientific">Dreissena polymorpha</name>
    <name type="common">Zebra mussel</name>
    <name type="synonym">Mytilus polymorpha</name>
    <dbReference type="NCBI Taxonomy" id="45954"/>
    <lineage>
        <taxon>Eukaryota</taxon>
        <taxon>Metazoa</taxon>
        <taxon>Spiralia</taxon>
        <taxon>Lophotrochozoa</taxon>
        <taxon>Mollusca</taxon>
        <taxon>Bivalvia</taxon>
        <taxon>Autobranchia</taxon>
        <taxon>Heteroconchia</taxon>
        <taxon>Euheterodonta</taxon>
        <taxon>Imparidentia</taxon>
        <taxon>Neoheterodontei</taxon>
        <taxon>Myida</taxon>
        <taxon>Dreissenoidea</taxon>
        <taxon>Dreissenidae</taxon>
        <taxon>Dreissena</taxon>
    </lineage>
</organism>
<proteinExistence type="predicted"/>
<accession>A0A9D4FXT2</accession>
<sequence length="77" mass="8811">MREIENESGAQHNPKRLPFDRDVFEEYISGGPYLEYVVWPVMFLHQGGPMLGKGVAHGTREAIGRLDDEHLTWKTAE</sequence>
<keyword evidence="2" id="KW-1185">Reference proteome</keyword>